<evidence type="ECO:0000256" key="1">
    <source>
        <dbReference type="SAM" id="SignalP"/>
    </source>
</evidence>
<dbReference type="Proteomes" id="UP000481252">
    <property type="component" value="Unassembled WGS sequence"/>
</dbReference>
<organism evidence="2 3">
    <name type="scientific">Mesorhizobium zhangyense</name>
    <dbReference type="NCBI Taxonomy" id="1776730"/>
    <lineage>
        <taxon>Bacteria</taxon>
        <taxon>Pseudomonadati</taxon>
        <taxon>Pseudomonadota</taxon>
        <taxon>Alphaproteobacteria</taxon>
        <taxon>Hyphomicrobiales</taxon>
        <taxon>Phyllobacteriaceae</taxon>
        <taxon>Mesorhizobium</taxon>
    </lineage>
</organism>
<comment type="caution">
    <text evidence="2">The sequence shown here is derived from an EMBL/GenBank/DDBJ whole genome shotgun (WGS) entry which is preliminary data.</text>
</comment>
<reference evidence="2 3" key="1">
    <citation type="submission" date="2020-02" db="EMBL/GenBank/DDBJ databases">
        <title>Genome sequence of the type strain CGMCC 1.15528 of Mesorhizobium zhangyense.</title>
        <authorList>
            <person name="Gao J."/>
            <person name="Sun J."/>
        </authorList>
    </citation>
    <scope>NUCLEOTIDE SEQUENCE [LARGE SCALE GENOMIC DNA]</scope>
    <source>
        <strain evidence="2 3">CGMCC 1.15528</strain>
    </source>
</reference>
<dbReference type="AlphaFoldDB" id="A0A7C9VGL5"/>
<dbReference type="Gene3D" id="3.20.20.140">
    <property type="entry name" value="Metal-dependent hydrolases"/>
    <property type="match status" value="1"/>
</dbReference>
<sequence>MRGLSNCVVSPMVRASASAVASVLIVGSAQAQDRNAYFGQTHQHTSWSLDAYILGNTVTGPEEAYQYSMGQPIKHPAGYDVKIKTPLDFQGVTDHSEYVGVVRLANDPNSPLSKLPVAQKLKVTKDNTAVKIFQWLAGSIAHSQPITELLDPSIMNSVWKQNNEIADKYYKPGEFTTFCSYEWTSMPQSQNMHRNVFFKDCAKVPEAPFSAIDSDHPEDLWNWMDGQRKAGNEALAISHNANLSNGIMFPIEVDSKGNPIDAAWAQQRMTNEPLTEIKQVKGTSETHPDLSPNDEFAGFEIMSYLIGIDNSFSKLNGSYTRQAYQNGLAMQDTRGYNPYKFGVVGAGDSHNTATAYSQSDYFGDHALVDATPEVRLSGVVASGMDVLQTGTSGLGGVWAEENTRESIFAAMQRREVFGTSGVRLKLRLFGGWGYDKGMLSQPDWVKTAYAGGVPMGGDLTQAEGKVPSFVVWAMKDPVDGNLDRIQIIKGWTKDGQIFEKIFDVAWSGERQPDPAMGELPPVGSTVDITKATYTNDIGAVELKAVWTDPEFDASQHAFYYARALQIPTPRWSTYDAAKLGIVPPGNAPATIQERAWSTPIWYTPTEAEAAKAESGLTVADLLKNGATALGDDDLKQLVVGKNLTVRNNVTGQTANVLFGVDGKRIITELDGSQAKGGDLLQVMHSVSNSSAGYEIKDGHIVTTIEGTPFELTVYHSGDKYVAARSNEFGYANYEVEALEGEPK</sequence>
<keyword evidence="1" id="KW-0732">Signal</keyword>
<proteinExistence type="predicted"/>
<accession>A0A7C9VGL5</accession>
<feature type="signal peptide" evidence="1">
    <location>
        <begin position="1"/>
        <end position="31"/>
    </location>
</feature>
<dbReference type="EMBL" id="JAAKZG010000022">
    <property type="protein sequence ID" value="NGN44969.1"/>
    <property type="molecule type" value="Genomic_DNA"/>
</dbReference>
<evidence type="ECO:0000313" key="2">
    <source>
        <dbReference type="EMBL" id="NGN44969.1"/>
    </source>
</evidence>
<dbReference type="Pfam" id="PF12228">
    <property type="entry name" value="DUF3604"/>
    <property type="match status" value="1"/>
</dbReference>
<evidence type="ECO:0000313" key="3">
    <source>
        <dbReference type="Proteomes" id="UP000481252"/>
    </source>
</evidence>
<dbReference type="InterPro" id="IPR022028">
    <property type="entry name" value="DUF3604"/>
</dbReference>
<gene>
    <name evidence="2" type="ORF">G6N74_28335</name>
</gene>
<keyword evidence="3" id="KW-1185">Reference proteome</keyword>
<protein>
    <submittedName>
        <fullName evidence="2">DUF3604 domain-containing protein</fullName>
    </submittedName>
</protein>
<name>A0A7C9VGL5_9HYPH</name>
<feature type="chain" id="PRO_5028976874" evidence="1">
    <location>
        <begin position="32"/>
        <end position="743"/>
    </location>
</feature>